<dbReference type="SUPFAM" id="SSF103025">
    <property type="entry name" value="Folate-binding domain"/>
    <property type="match status" value="1"/>
</dbReference>
<evidence type="ECO:0000259" key="8">
    <source>
        <dbReference type="Pfam" id="PF01571"/>
    </source>
</evidence>
<evidence type="ECO:0000256" key="4">
    <source>
        <dbReference type="ARBA" id="ARBA00022679"/>
    </source>
</evidence>
<dbReference type="Pfam" id="PF08669">
    <property type="entry name" value="GCV_T_C"/>
    <property type="match status" value="1"/>
</dbReference>
<dbReference type="RefSeq" id="WP_283430628.1">
    <property type="nucleotide sequence ID" value="NZ_FXUG01000001.1"/>
</dbReference>
<feature type="domain" description="Aminomethyltransferase C-terminal" evidence="9">
    <location>
        <begin position="324"/>
        <end position="402"/>
    </location>
</feature>
<dbReference type="SUPFAM" id="SSF101790">
    <property type="entry name" value="Aminomethyltransferase beta-barrel domain"/>
    <property type="match status" value="1"/>
</dbReference>
<comment type="catalytic activity">
    <reaction evidence="6">
        <text>N(6)-[(R)-S(8)-aminomethyldihydrolipoyl]-L-lysyl-[protein] + (6S)-5,6,7,8-tetrahydrofolate = N(6)-[(R)-dihydrolipoyl]-L-lysyl-[protein] + (6R)-5,10-methylene-5,6,7,8-tetrahydrofolate + NH4(+)</text>
        <dbReference type="Rhea" id="RHEA:16945"/>
        <dbReference type="Rhea" id="RHEA-COMP:10475"/>
        <dbReference type="Rhea" id="RHEA-COMP:10492"/>
        <dbReference type="ChEBI" id="CHEBI:15636"/>
        <dbReference type="ChEBI" id="CHEBI:28938"/>
        <dbReference type="ChEBI" id="CHEBI:57453"/>
        <dbReference type="ChEBI" id="CHEBI:83100"/>
        <dbReference type="ChEBI" id="CHEBI:83143"/>
        <dbReference type="EC" id="2.1.2.10"/>
    </reaction>
</comment>
<dbReference type="InterPro" id="IPR028896">
    <property type="entry name" value="GcvT/YgfZ/DmdA"/>
</dbReference>
<accession>A0ABY1PRI7</accession>
<feature type="domain" description="GCVT N-terminal" evidence="8">
    <location>
        <begin position="38"/>
        <end position="304"/>
    </location>
</feature>
<evidence type="ECO:0000313" key="10">
    <source>
        <dbReference type="EMBL" id="SMP39983.1"/>
    </source>
</evidence>
<dbReference type="Gene3D" id="2.40.30.110">
    <property type="entry name" value="Aminomethyltransferase beta-barrel domains"/>
    <property type="match status" value="1"/>
</dbReference>
<evidence type="ECO:0000259" key="9">
    <source>
        <dbReference type="Pfam" id="PF08669"/>
    </source>
</evidence>
<protein>
    <recommendedName>
        <fullName evidence="2">aminomethyltransferase</fullName>
        <ecNumber evidence="2">2.1.2.10</ecNumber>
    </recommendedName>
    <alternativeName>
        <fullName evidence="5">Glycine cleavage system T protein</fullName>
    </alternativeName>
</protein>
<evidence type="ECO:0000256" key="3">
    <source>
        <dbReference type="ARBA" id="ARBA00022576"/>
    </source>
</evidence>
<dbReference type="EMBL" id="FXUG01000001">
    <property type="protein sequence ID" value="SMP39983.1"/>
    <property type="molecule type" value="Genomic_DNA"/>
</dbReference>
<comment type="caution">
    <text evidence="10">The sequence shown here is derived from an EMBL/GenBank/DDBJ whole genome shotgun (WGS) entry which is preliminary data.</text>
</comment>
<evidence type="ECO:0000256" key="1">
    <source>
        <dbReference type="ARBA" id="ARBA00008609"/>
    </source>
</evidence>
<dbReference type="InterPro" id="IPR013977">
    <property type="entry name" value="GcvT_C"/>
</dbReference>
<feature type="region of interest" description="Disordered" evidence="7">
    <location>
        <begin position="1"/>
        <end position="35"/>
    </location>
</feature>
<feature type="compositionally biased region" description="Low complexity" evidence="7">
    <location>
        <begin position="11"/>
        <end position="24"/>
    </location>
</feature>
<dbReference type="InterPro" id="IPR006222">
    <property type="entry name" value="GCVT_N"/>
</dbReference>
<dbReference type="Gene3D" id="4.10.1250.10">
    <property type="entry name" value="Aminomethyltransferase fragment"/>
    <property type="match status" value="1"/>
</dbReference>
<dbReference type="InterPro" id="IPR006223">
    <property type="entry name" value="GcvT"/>
</dbReference>
<dbReference type="NCBIfam" id="NF001567">
    <property type="entry name" value="PRK00389.1"/>
    <property type="match status" value="1"/>
</dbReference>
<gene>
    <name evidence="10" type="ORF">SAMN06265222_101390</name>
</gene>
<dbReference type="InterPro" id="IPR029043">
    <property type="entry name" value="GcvT/YgfZ_C"/>
</dbReference>
<organism evidence="10 11">
    <name type="scientific">Neorhodopirellula lusitana</name>
    <dbReference type="NCBI Taxonomy" id="445327"/>
    <lineage>
        <taxon>Bacteria</taxon>
        <taxon>Pseudomonadati</taxon>
        <taxon>Planctomycetota</taxon>
        <taxon>Planctomycetia</taxon>
        <taxon>Pirellulales</taxon>
        <taxon>Pirellulaceae</taxon>
        <taxon>Neorhodopirellula</taxon>
    </lineage>
</organism>
<evidence type="ECO:0000256" key="6">
    <source>
        <dbReference type="ARBA" id="ARBA00047665"/>
    </source>
</evidence>
<proteinExistence type="inferred from homology"/>
<dbReference type="PANTHER" id="PTHR43757:SF2">
    <property type="entry name" value="AMINOMETHYLTRANSFERASE, MITOCHONDRIAL"/>
    <property type="match status" value="1"/>
</dbReference>
<evidence type="ECO:0000313" key="11">
    <source>
        <dbReference type="Proteomes" id="UP001158067"/>
    </source>
</evidence>
<dbReference type="Gene3D" id="3.30.1360.120">
    <property type="entry name" value="Probable tRNA modification gtpase trme, domain 1"/>
    <property type="match status" value="1"/>
</dbReference>
<dbReference type="EC" id="2.1.2.10" evidence="2"/>
<reference evidence="10 11" key="1">
    <citation type="submission" date="2017-05" db="EMBL/GenBank/DDBJ databases">
        <authorList>
            <person name="Varghese N."/>
            <person name="Submissions S."/>
        </authorList>
    </citation>
    <scope>NUCLEOTIDE SEQUENCE [LARGE SCALE GENOMIC DNA]</scope>
    <source>
        <strain evidence="10 11">DSM 25457</strain>
    </source>
</reference>
<keyword evidence="4" id="KW-0808">Transferase</keyword>
<dbReference type="InterPro" id="IPR027266">
    <property type="entry name" value="TrmE/GcvT-like"/>
</dbReference>
<dbReference type="PANTHER" id="PTHR43757">
    <property type="entry name" value="AMINOMETHYLTRANSFERASE"/>
    <property type="match status" value="1"/>
</dbReference>
<keyword evidence="3" id="KW-0032">Aminotransferase</keyword>
<dbReference type="Proteomes" id="UP001158067">
    <property type="component" value="Unassembled WGS sequence"/>
</dbReference>
<dbReference type="Gene3D" id="3.30.70.1400">
    <property type="entry name" value="Aminomethyltransferase beta-barrel domains"/>
    <property type="match status" value="1"/>
</dbReference>
<keyword evidence="11" id="KW-1185">Reference proteome</keyword>
<evidence type="ECO:0000256" key="2">
    <source>
        <dbReference type="ARBA" id="ARBA00012616"/>
    </source>
</evidence>
<sequence>MTNPSADHQTDPPSVGSDSSNPDPGGSGSGALAQTPLDSWHREHGGKMVPFAGYEMPIQYGSQRDQPGGIVAEHQACRTKAALFDVSHMGRLRFDGDQAAEFLDHVLTRRVSDLPIGGVRYSMVCNAEGGVLDDVLISNVETPSQRQYYLLVVNASNRAKILEWFTPLLADFPSVTMSDRTELTAMIAVQGPMAMDVCKRLFHFDPSRLKNYQARITDQFKKPVIVSRTGYTGEDGLELIVRAEEANRVWENLMLVGREAGFIAAGLGARDTLRMEAGMPLYGHELDEKTDPLSVGLSFAVNLKGRSFIGSESLQRIRDAGPSRVRIGLLPEGKRPAREGSDVLDATGRKIGVVTSGGPSPTLGVPIAMAMVEAGSAKDTEFQIDIRGRSTPARLTPLPFYKRS</sequence>
<evidence type="ECO:0000256" key="7">
    <source>
        <dbReference type="SAM" id="MobiDB-lite"/>
    </source>
</evidence>
<dbReference type="Pfam" id="PF01571">
    <property type="entry name" value="GCV_T"/>
    <property type="match status" value="1"/>
</dbReference>
<name>A0ABY1PRI7_9BACT</name>
<evidence type="ECO:0000256" key="5">
    <source>
        <dbReference type="ARBA" id="ARBA00031395"/>
    </source>
</evidence>
<comment type="similarity">
    <text evidence="1">Belongs to the GcvT family.</text>
</comment>
<dbReference type="NCBIfam" id="TIGR00528">
    <property type="entry name" value="gcvT"/>
    <property type="match status" value="1"/>
</dbReference>
<dbReference type="PIRSF" id="PIRSF006487">
    <property type="entry name" value="GcvT"/>
    <property type="match status" value="1"/>
</dbReference>